<name>A0A6J4RA28_9ACTN</name>
<sequence>MNNTTKVALILFLAIQLAGCGGSGPQSPGGGTPGQDGIAGETKGEEADRMSVRDAVGQMFVFSMNGTEPDYYIEKMIRERNIGGVILFGPNMQSEEGTRSLTESLQKLSMSTEPGIPLFIAVDHEGGPVQHAPWVGLQPSAAEVGLGGDPAEARRISAQIGRELRRAGVNTDFAPVADTGSGAAIGDRSYGADPGLVGRMAAASVEGFEEAGVVSAAKHFPNHGPATADSHVGYPTVEHGMEEVRATDLPPFRDATEAGVPMVMVGHLVYPSIDPEHPASLSPKATRLLREEVGFRGVIVTDDLAMEGAKRGGTSARAAVEAVQAGADLLVLSGLPQEQADAYDAVVAAVEAGEVSRERIDDSVRRIREVKARFL</sequence>
<evidence type="ECO:0000256" key="1">
    <source>
        <dbReference type="ARBA" id="ARBA00005336"/>
    </source>
</evidence>
<evidence type="ECO:0000313" key="6">
    <source>
        <dbReference type="EMBL" id="CAA9468420.1"/>
    </source>
</evidence>
<evidence type="ECO:0000256" key="2">
    <source>
        <dbReference type="ARBA" id="ARBA00022801"/>
    </source>
</evidence>
<evidence type="ECO:0000256" key="4">
    <source>
        <dbReference type="SAM" id="MobiDB-lite"/>
    </source>
</evidence>
<feature type="compositionally biased region" description="Gly residues" evidence="4">
    <location>
        <begin position="22"/>
        <end position="34"/>
    </location>
</feature>
<keyword evidence="3" id="KW-0326">Glycosidase</keyword>
<dbReference type="InterPro" id="IPR017853">
    <property type="entry name" value="GH"/>
</dbReference>
<dbReference type="EMBL" id="CADCVI010000108">
    <property type="protein sequence ID" value="CAA9468420.1"/>
    <property type="molecule type" value="Genomic_DNA"/>
</dbReference>
<comment type="similarity">
    <text evidence="1">Belongs to the glycosyl hydrolase 3 family.</text>
</comment>
<dbReference type="InterPro" id="IPR036962">
    <property type="entry name" value="Glyco_hydro_3_N_sf"/>
</dbReference>
<dbReference type="SUPFAM" id="SSF51445">
    <property type="entry name" value="(Trans)glycosidases"/>
    <property type="match status" value="1"/>
</dbReference>
<dbReference type="Gene3D" id="3.20.20.300">
    <property type="entry name" value="Glycoside hydrolase, family 3, N-terminal domain"/>
    <property type="match status" value="1"/>
</dbReference>
<organism evidence="6">
    <name type="scientific">uncultured Rubrobacteraceae bacterium</name>
    <dbReference type="NCBI Taxonomy" id="349277"/>
    <lineage>
        <taxon>Bacteria</taxon>
        <taxon>Bacillati</taxon>
        <taxon>Actinomycetota</taxon>
        <taxon>Rubrobacteria</taxon>
        <taxon>Rubrobacterales</taxon>
        <taxon>Rubrobacteraceae</taxon>
        <taxon>environmental samples</taxon>
    </lineage>
</organism>
<dbReference type="InterPro" id="IPR050226">
    <property type="entry name" value="NagZ_Beta-hexosaminidase"/>
</dbReference>
<feature type="region of interest" description="Disordered" evidence="4">
    <location>
        <begin position="22"/>
        <end position="48"/>
    </location>
</feature>
<feature type="domain" description="Glycoside hydrolase family 3 N-terminal" evidence="5">
    <location>
        <begin position="52"/>
        <end position="369"/>
    </location>
</feature>
<evidence type="ECO:0000256" key="3">
    <source>
        <dbReference type="ARBA" id="ARBA00023295"/>
    </source>
</evidence>
<dbReference type="InterPro" id="IPR019800">
    <property type="entry name" value="Glyco_hydro_3_AS"/>
</dbReference>
<dbReference type="GO" id="GO:0004553">
    <property type="term" value="F:hydrolase activity, hydrolyzing O-glycosyl compounds"/>
    <property type="evidence" value="ECO:0007669"/>
    <property type="project" value="InterPro"/>
</dbReference>
<proteinExistence type="inferred from homology"/>
<keyword evidence="2" id="KW-0378">Hydrolase</keyword>
<dbReference type="PANTHER" id="PTHR30480">
    <property type="entry name" value="BETA-HEXOSAMINIDASE-RELATED"/>
    <property type="match status" value="1"/>
</dbReference>
<dbReference type="PROSITE" id="PS00775">
    <property type="entry name" value="GLYCOSYL_HYDROL_F3"/>
    <property type="match status" value="1"/>
</dbReference>
<dbReference type="AlphaFoldDB" id="A0A6J4RA28"/>
<dbReference type="GO" id="GO:0005975">
    <property type="term" value="P:carbohydrate metabolic process"/>
    <property type="evidence" value="ECO:0007669"/>
    <property type="project" value="InterPro"/>
</dbReference>
<dbReference type="PANTHER" id="PTHR30480:SF16">
    <property type="entry name" value="GLYCOSIDE HYDROLASE FAMILY 3 DOMAIN PROTEIN"/>
    <property type="match status" value="1"/>
</dbReference>
<gene>
    <name evidence="6" type="ORF">AVDCRST_MAG25-1794</name>
</gene>
<protein>
    <submittedName>
        <fullName evidence="6">GH3</fullName>
    </submittedName>
</protein>
<accession>A0A6J4RA28</accession>
<dbReference type="Pfam" id="PF00933">
    <property type="entry name" value="Glyco_hydro_3"/>
    <property type="match status" value="1"/>
</dbReference>
<reference evidence="6" key="1">
    <citation type="submission" date="2020-02" db="EMBL/GenBank/DDBJ databases">
        <authorList>
            <person name="Meier V. D."/>
        </authorList>
    </citation>
    <scope>NUCLEOTIDE SEQUENCE</scope>
    <source>
        <strain evidence="6">AVDCRST_MAG25</strain>
    </source>
</reference>
<dbReference type="GO" id="GO:0009254">
    <property type="term" value="P:peptidoglycan turnover"/>
    <property type="evidence" value="ECO:0007669"/>
    <property type="project" value="TreeGrafter"/>
</dbReference>
<dbReference type="InterPro" id="IPR001764">
    <property type="entry name" value="Glyco_hydro_3_N"/>
</dbReference>
<evidence type="ECO:0000259" key="5">
    <source>
        <dbReference type="Pfam" id="PF00933"/>
    </source>
</evidence>